<evidence type="ECO:0000313" key="3">
    <source>
        <dbReference type="Proteomes" id="UP001283361"/>
    </source>
</evidence>
<dbReference type="EMBL" id="JAWDGP010001519">
    <property type="protein sequence ID" value="KAK3790762.1"/>
    <property type="molecule type" value="Genomic_DNA"/>
</dbReference>
<organism evidence="2 3">
    <name type="scientific">Elysia crispata</name>
    <name type="common">lettuce slug</name>
    <dbReference type="NCBI Taxonomy" id="231223"/>
    <lineage>
        <taxon>Eukaryota</taxon>
        <taxon>Metazoa</taxon>
        <taxon>Spiralia</taxon>
        <taxon>Lophotrochozoa</taxon>
        <taxon>Mollusca</taxon>
        <taxon>Gastropoda</taxon>
        <taxon>Heterobranchia</taxon>
        <taxon>Euthyneura</taxon>
        <taxon>Panpulmonata</taxon>
        <taxon>Sacoglossa</taxon>
        <taxon>Placobranchoidea</taxon>
        <taxon>Plakobranchidae</taxon>
        <taxon>Elysia</taxon>
    </lineage>
</organism>
<sequence length="129" mass="13945">MECFSPPRLPTRVQTWCRRHIRLFRGAGIRADNQLDQRVYNYLPSLAEPTEPEGVQLSPVSGRQPAEPEGVQLSPVSGRQPAEPEGVQLSPVSGRQPTEPEGVQLSPVSGRQPAEPEGVKLSPVSGGTN</sequence>
<gene>
    <name evidence="2" type="ORF">RRG08_038253</name>
</gene>
<feature type="region of interest" description="Disordered" evidence="1">
    <location>
        <begin position="47"/>
        <end position="129"/>
    </location>
</feature>
<comment type="caution">
    <text evidence="2">The sequence shown here is derived from an EMBL/GenBank/DDBJ whole genome shotgun (WGS) entry which is preliminary data.</text>
</comment>
<keyword evidence="3" id="KW-1185">Reference proteome</keyword>
<dbReference type="AlphaFoldDB" id="A0AAE1AMW3"/>
<reference evidence="2" key="1">
    <citation type="journal article" date="2023" name="G3 (Bethesda)">
        <title>A reference genome for the long-term kleptoplast-retaining sea slug Elysia crispata morphotype clarki.</title>
        <authorList>
            <person name="Eastman K.E."/>
            <person name="Pendleton A.L."/>
            <person name="Shaikh M.A."/>
            <person name="Suttiyut T."/>
            <person name="Ogas R."/>
            <person name="Tomko P."/>
            <person name="Gavelis G."/>
            <person name="Widhalm J.R."/>
            <person name="Wisecaver J.H."/>
        </authorList>
    </citation>
    <scope>NUCLEOTIDE SEQUENCE</scope>
    <source>
        <strain evidence="2">ECLA1</strain>
    </source>
</reference>
<evidence type="ECO:0000313" key="2">
    <source>
        <dbReference type="EMBL" id="KAK3790762.1"/>
    </source>
</evidence>
<proteinExistence type="predicted"/>
<name>A0AAE1AMW3_9GAST</name>
<protein>
    <submittedName>
        <fullName evidence="2">Uncharacterized protein</fullName>
    </submittedName>
</protein>
<evidence type="ECO:0000256" key="1">
    <source>
        <dbReference type="SAM" id="MobiDB-lite"/>
    </source>
</evidence>
<dbReference type="Proteomes" id="UP001283361">
    <property type="component" value="Unassembled WGS sequence"/>
</dbReference>
<accession>A0AAE1AMW3</accession>